<evidence type="ECO:0000313" key="4">
    <source>
        <dbReference type="Proteomes" id="UP000435036"/>
    </source>
</evidence>
<dbReference type="OrthoDB" id="672896at2"/>
<dbReference type="RefSeq" id="WP_160367969.1">
    <property type="nucleotide sequence ID" value="NZ_WSQA01000003.1"/>
</dbReference>
<reference evidence="3 4" key="1">
    <citation type="submission" date="2019-12" db="EMBL/GenBank/DDBJ databases">
        <authorList>
            <person name="Dong K."/>
        </authorList>
    </citation>
    <scope>NUCLEOTIDE SEQUENCE [LARGE SCALE GENOMIC DNA]</scope>
    <source>
        <strain evidence="3 4">JCM 31225</strain>
    </source>
</reference>
<feature type="signal peptide" evidence="2">
    <location>
        <begin position="1"/>
        <end position="21"/>
    </location>
</feature>
<protein>
    <recommendedName>
        <fullName evidence="5">Collagen-like protein</fullName>
    </recommendedName>
</protein>
<evidence type="ECO:0008006" key="5">
    <source>
        <dbReference type="Google" id="ProtNLM"/>
    </source>
</evidence>
<dbReference type="Gene3D" id="1.20.5.320">
    <property type="entry name" value="6-Phosphogluconate Dehydrogenase, domain 3"/>
    <property type="match status" value="1"/>
</dbReference>
<dbReference type="PROSITE" id="PS51257">
    <property type="entry name" value="PROKAR_LIPOPROTEIN"/>
    <property type="match status" value="1"/>
</dbReference>
<dbReference type="Proteomes" id="UP000435036">
    <property type="component" value="Unassembled WGS sequence"/>
</dbReference>
<feature type="chain" id="PRO_5026650021" description="Collagen-like protein" evidence="2">
    <location>
        <begin position="22"/>
        <end position="205"/>
    </location>
</feature>
<accession>A0A6N8KVC6</accession>
<name>A0A6N8KVC6_9SPHI</name>
<feature type="region of interest" description="Disordered" evidence="1">
    <location>
        <begin position="23"/>
        <end position="44"/>
    </location>
</feature>
<sequence>MKIIKLSSLLLILFAFSCAKEGEVGPEGKKGEKGEKGENGINGEKGVNGSTILSGFSKPTLEIGNIGDFFINLTNMDFYGPKSSTGWGNSISLKGTNQNQFNKSYVYEMLKSGWQRVNNKVYSFNLDISELNNKIFQDGHVGISISFENEKKYEIIPSVFQSVSYSANYSIGSITIYAEKIGDVNLAIPEVAYLKVVLIDAESGI</sequence>
<dbReference type="EMBL" id="WSQA01000003">
    <property type="protein sequence ID" value="MVZ61325.1"/>
    <property type="molecule type" value="Genomic_DNA"/>
</dbReference>
<evidence type="ECO:0000313" key="3">
    <source>
        <dbReference type="EMBL" id="MVZ61325.1"/>
    </source>
</evidence>
<evidence type="ECO:0000256" key="2">
    <source>
        <dbReference type="SAM" id="SignalP"/>
    </source>
</evidence>
<keyword evidence="2" id="KW-0732">Signal</keyword>
<dbReference type="AlphaFoldDB" id="A0A6N8KVC6"/>
<comment type="caution">
    <text evidence="3">The sequence shown here is derived from an EMBL/GenBank/DDBJ whole genome shotgun (WGS) entry which is preliminary data.</text>
</comment>
<organism evidence="3 4">
    <name type="scientific">Sphingobacterium humi</name>
    <dbReference type="NCBI Taxonomy" id="1796905"/>
    <lineage>
        <taxon>Bacteria</taxon>
        <taxon>Pseudomonadati</taxon>
        <taxon>Bacteroidota</taxon>
        <taxon>Sphingobacteriia</taxon>
        <taxon>Sphingobacteriales</taxon>
        <taxon>Sphingobacteriaceae</taxon>
        <taxon>Sphingobacterium</taxon>
    </lineage>
</organism>
<gene>
    <name evidence="3" type="ORF">GQF63_04750</name>
</gene>
<proteinExistence type="predicted"/>
<evidence type="ECO:0000256" key="1">
    <source>
        <dbReference type="SAM" id="MobiDB-lite"/>
    </source>
</evidence>
<keyword evidence="4" id="KW-1185">Reference proteome</keyword>
<feature type="compositionally biased region" description="Basic and acidic residues" evidence="1">
    <location>
        <begin position="23"/>
        <end position="38"/>
    </location>
</feature>